<dbReference type="RefSeq" id="XP_041186605.1">
    <property type="nucleotide sequence ID" value="XM_041341208.1"/>
</dbReference>
<evidence type="ECO:0000313" key="1">
    <source>
        <dbReference type="EMBL" id="KAG1803419.1"/>
    </source>
</evidence>
<dbReference type="GeneID" id="64635224"/>
<sequence>MKKRLSSAISSFREFIGHRKKACTSPGPVGVDTSTREVPDGLSAHLSSGDANTSIANQYCEPEVAPLPAQPPSGGGIVPLDHERDIDGGEDISLAQRRPQHQNCQLPLRFRDVLPQPLPMVPMEVRAQPPESVGSVVTSAQPLTVRAHTVFHTLPNIFGLVHQYFSLQLPSHNPEEYTTLTDLSFIPGSPQVPDQPYPFAASSSKSQYYPYPNRSSFQLGDWYWNQGVQKLQSDYTKLLEILDGNAFNVANMTSTHWKKINCQLGGNEYDEGDGEEWEDEDAGWKCTPVSIEVPFSHTTDMPGPRLYRAADLYHLSLVAVIWEKLANVCDDKLFHYELYQLCWNPPHLDNKVLIYRDLYTSPGVTYPELWLV</sequence>
<protein>
    <submittedName>
        <fullName evidence="1">Uncharacterized protein</fullName>
    </submittedName>
</protein>
<dbReference type="Proteomes" id="UP000807769">
    <property type="component" value="Unassembled WGS sequence"/>
</dbReference>
<dbReference type="EMBL" id="JABBWG010000066">
    <property type="protein sequence ID" value="KAG1803419.1"/>
    <property type="molecule type" value="Genomic_DNA"/>
</dbReference>
<dbReference type="AlphaFoldDB" id="A0A9P7J4Y7"/>
<comment type="caution">
    <text evidence="1">The sequence shown here is derived from an EMBL/GenBank/DDBJ whole genome shotgun (WGS) entry which is preliminary data.</text>
</comment>
<reference evidence="1" key="1">
    <citation type="journal article" date="2020" name="New Phytol.">
        <title>Comparative genomics reveals dynamic genome evolution in host specialist ectomycorrhizal fungi.</title>
        <authorList>
            <person name="Lofgren L.A."/>
            <person name="Nguyen N.H."/>
            <person name="Vilgalys R."/>
            <person name="Ruytinx J."/>
            <person name="Liao H.L."/>
            <person name="Branco S."/>
            <person name="Kuo A."/>
            <person name="LaButti K."/>
            <person name="Lipzen A."/>
            <person name="Andreopoulos W."/>
            <person name="Pangilinan J."/>
            <person name="Riley R."/>
            <person name="Hundley H."/>
            <person name="Na H."/>
            <person name="Barry K."/>
            <person name="Grigoriev I.V."/>
            <person name="Stajich J.E."/>
            <person name="Kennedy P.G."/>
        </authorList>
    </citation>
    <scope>NUCLEOTIDE SEQUENCE</scope>
    <source>
        <strain evidence="1">MN1</strain>
    </source>
</reference>
<gene>
    <name evidence="1" type="ORF">BJ212DRAFT_1487020</name>
</gene>
<name>A0A9P7J4Y7_9AGAM</name>
<dbReference type="OrthoDB" id="2691312at2759"/>
<evidence type="ECO:0000313" key="2">
    <source>
        <dbReference type="Proteomes" id="UP000807769"/>
    </source>
</evidence>
<keyword evidence="2" id="KW-1185">Reference proteome</keyword>
<proteinExistence type="predicted"/>
<accession>A0A9P7J4Y7</accession>
<organism evidence="1 2">
    <name type="scientific">Suillus subaureus</name>
    <dbReference type="NCBI Taxonomy" id="48587"/>
    <lineage>
        <taxon>Eukaryota</taxon>
        <taxon>Fungi</taxon>
        <taxon>Dikarya</taxon>
        <taxon>Basidiomycota</taxon>
        <taxon>Agaricomycotina</taxon>
        <taxon>Agaricomycetes</taxon>
        <taxon>Agaricomycetidae</taxon>
        <taxon>Boletales</taxon>
        <taxon>Suillineae</taxon>
        <taxon>Suillaceae</taxon>
        <taxon>Suillus</taxon>
    </lineage>
</organism>